<keyword evidence="4" id="KW-0238">DNA-binding</keyword>
<keyword evidence="5" id="KW-0804">Transcription</keyword>
<evidence type="ECO:0000313" key="7">
    <source>
        <dbReference type="EMBL" id="BBZ21719.1"/>
    </source>
</evidence>
<feature type="compositionally biased region" description="Basic and acidic residues" evidence="6">
    <location>
        <begin position="1"/>
        <end position="20"/>
    </location>
</feature>
<evidence type="ECO:0000256" key="1">
    <source>
        <dbReference type="ARBA" id="ARBA00010641"/>
    </source>
</evidence>
<sequence length="100" mass="10830">MPPGTRDRIRSVMTTDDHGRLSSASPTTPPGVAPTRARVATALARLSTDHRALLRRAVSDGWSTAQIAADLQIAENTVKAQLHYALRTLQQTLRDMGTVL</sequence>
<feature type="region of interest" description="Disordered" evidence="6">
    <location>
        <begin position="1"/>
        <end position="34"/>
    </location>
</feature>
<dbReference type="InterPro" id="IPR036388">
    <property type="entry name" value="WH-like_DNA-bd_sf"/>
</dbReference>
<gene>
    <name evidence="7" type="ORF">MHIB_01370</name>
</gene>
<comment type="similarity">
    <text evidence="1">Belongs to the sigma-70 factor family. ECF subfamily.</text>
</comment>
<dbReference type="KEGG" id="mhib:MHIB_01370"/>
<evidence type="ECO:0000256" key="2">
    <source>
        <dbReference type="ARBA" id="ARBA00023015"/>
    </source>
</evidence>
<dbReference type="Proteomes" id="UP000467260">
    <property type="component" value="Chromosome"/>
</dbReference>
<evidence type="ECO:0000256" key="3">
    <source>
        <dbReference type="ARBA" id="ARBA00023082"/>
    </source>
</evidence>
<keyword evidence="3" id="KW-0731">Sigma factor</keyword>
<dbReference type="EMBL" id="AP022609">
    <property type="protein sequence ID" value="BBZ21719.1"/>
    <property type="molecule type" value="Genomic_DNA"/>
</dbReference>
<protein>
    <submittedName>
        <fullName evidence="7">Uncharacterized protein</fullName>
    </submittedName>
</protein>
<evidence type="ECO:0000256" key="5">
    <source>
        <dbReference type="ARBA" id="ARBA00023163"/>
    </source>
</evidence>
<dbReference type="SUPFAM" id="SSF88659">
    <property type="entry name" value="Sigma3 and sigma4 domains of RNA polymerase sigma factors"/>
    <property type="match status" value="1"/>
</dbReference>
<accession>A0A7I7WVS1</accession>
<evidence type="ECO:0000313" key="8">
    <source>
        <dbReference type="Proteomes" id="UP000467260"/>
    </source>
</evidence>
<dbReference type="InterPro" id="IPR013324">
    <property type="entry name" value="RNA_pol_sigma_r3/r4-like"/>
</dbReference>
<keyword evidence="8" id="KW-1185">Reference proteome</keyword>
<name>A0A7I7WVS1_9MYCO</name>
<organism evidence="7 8">
    <name type="scientific">Mycolicibacter hiberniae</name>
    <dbReference type="NCBI Taxonomy" id="29314"/>
    <lineage>
        <taxon>Bacteria</taxon>
        <taxon>Bacillati</taxon>
        <taxon>Actinomycetota</taxon>
        <taxon>Actinomycetes</taxon>
        <taxon>Mycobacteriales</taxon>
        <taxon>Mycobacteriaceae</taxon>
        <taxon>Mycolicibacter</taxon>
    </lineage>
</organism>
<proteinExistence type="inferred from homology"/>
<evidence type="ECO:0000256" key="6">
    <source>
        <dbReference type="SAM" id="MobiDB-lite"/>
    </source>
</evidence>
<dbReference type="GO" id="GO:0016987">
    <property type="term" value="F:sigma factor activity"/>
    <property type="evidence" value="ECO:0007669"/>
    <property type="project" value="UniProtKB-KW"/>
</dbReference>
<evidence type="ECO:0000256" key="4">
    <source>
        <dbReference type="ARBA" id="ARBA00023125"/>
    </source>
</evidence>
<dbReference type="InterPro" id="IPR013249">
    <property type="entry name" value="RNA_pol_sigma70_r4_t2"/>
</dbReference>
<reference evidence="7 8" key="1">
    <citation type="journal article" date="2019" name="Emerg. Microbes Infect.">
        <title>Comprehensive subspecies identification of 175 nontuberculous mycobacteria species based on 7547 genomic profiles.</title>
        <authorList>
            <person name="Matsumoto Y."/>
            <person name="Kinjo T."/>
            <person name="Motooka D."/>
            <person name="Nabeya D."/>
            <person name="Jung N."/>
            <person name="Uechi K."/>
            <person name="Horii T."/>
            <person name="Iida T."/>
            <person name="Fujita J."/>
            <person name="Nakamura S."/>
        </authorList>
    </citation>
    <scope>NUCLEOTIDE SEQUENCE [LARGE SCALE GENOMIC DNA]</scope>
    <source>
        <strain evidence="7 8">JCM 13571</strain>
    </source>
</reference>
<dbReference type="GO" id="GO:0006352">
    <property type="term" value="P:DNA-templated transcription initiation"/>
    <property type="evidence" value="ECO:0007669"/>
    <property type="project" value="InterPro"/>
</dbReference>
<dbReference type="Pfam" id="PF08281">
    <property type="entry name" value="Sigma70_r4_2"/>
    <property type="match status" value="1"/>
</dbReference>
<dbReference type="GO" id="GO:0003677">
    <property type="term" value="F:DNA binding"/>
    <property type="evidence" value="ECO:0007669"/>
    <property type="project" value="UniProtKB-KW"/>
</dbReference>
<dbReference type="Gene3D" id="1.10.10.10">
    <property type="entry name" value="Winged helix-like DNA-binding domain superfamily/Winged helix DNA-binding domain"/>
    <property type="match status" value="1"/>
</dbReference>
<dbReference type="AlphaFoldDB" id="A0A7I7WVS1"/>
<keyword evidence="2" id="KW-0805">Transcription regulation</keyword>